<name>A0A1C3IQ78_9VIBR</name>
<evidence type="ECO:0000313" key="2">
    <source>
        <dbReference type="EMBL" id="SBS63565.1"/>
    </source>
</evidence>
<proteinExistence type="predicted"/>
<dbReference type="CDD" id="cd07344">
    <property type="entry name" value="M48_yhfN_like"/>
    <property type="match status" value="1"/>
</dbReference>
<dbReference type="PANTHER" id="PTHR30399">
    <property type="entry name" value="UNCHARACTERIZED PROTEIN YGJP"/>
    <property type="match status" value="1"/>
</dbReference>
<accession>A0A1C3IQ78</accession>
<dbReference type="InterPro" id="IPR053136">
    <property type="entry name" value="UTP_pyrophosphatase-like"/>
</dbReference>
<dbReference type="RefSeq" id="WP_065678925.1">
    <property type="nucleotide sequence ID" value="NZ_AP025462.1"/>
</dbReference>
<evidence type="ECO:0000313" key="3">
    <source>
        <dbReference type="Proteomes" id="UP000092876"/>
    </source>
</evidence>
<dbReference type="AlphaFoldDB" id="A0A1C3IQ78"/>
<dbReference type="Gene3D" id="3.30.2010.10">
    <property type="entry name" value="Metalloproteases ('zincins'), catalytic domain"/>
    <property type="match status" value="1"/>
</dbReference>
<feature type="domain" description="YgjP-like metallopeptidase" evidence="1">
    <location>
        <begin position="34"/>
        <end position="244"/>
    </location>
</feature>
<evidence type="ECO:0000259" key="1">
    <source>
        <dbReference type="Pfam" id="PF01863"/>
    </source>
</evidence>
<dbReference type="PANTHER" id="PTHR30399:SF1">
    <property type="entry name" value="UTP PYROPHOSPHATASE"/>
    <property type="match status" value="1"/>
</dbReference>
<dbReference type="EMBL" id="FLQP01000021">
    <property type="protein sequence ID" value="SBS63565.1"/>
    <property type="molecule type" value="Genomic_DNA"/>
</dbReference>
<gene>
    <name evidence="2" type="ORF">VAT7223_01730</name>
</gene>
<dbReference type="GeneID" id="94235947"/>
<sequence length="252" mass="29863">MTDIKANTHEQGVFYYGEEVLRYDVIRRSVDDLRKVVIKVHPDERITVTAPEKASKEEIKRAVLKRARWIWDNLVEFRQQQEFVSPRQYAGGETYFYLGKRYRLKLIEHDEVVPTVKLKRGRLEVSYQGDKEADLIKKWVMGWYEHRAYIIFHQRLAELLPLTSWVTGLPNLTIMPMTRQWGSCSTTGRILLNPHLVKAPKECIDYVILHELCHIAEHNHSDRFWRLLTTVMPDWKVNKAKLDEMAELYLNV</sequence>
<organism evidence="2 3">
    <name type="scientific">Vibrio atlanticus</name>
    <dbReference type="NCBI Taxonomy" id="693153"/>
    <lineage>
        <taxon>Bacteria</taxon>
        <taxon>Pseudomonadati</taxon>
        <taxon>Pseudomonadota</taxon>
        <taxon>Gammaproteobacteria</taxon>
        <taxon>Vibrionales</taxon>
        <taxon>Vibrionaceae</taxon>
        <taxon>Vibrio</taxon>
    </lineage>
</organism>
<dbReference type="InterPro" id="IPR002725">
    <property type="entry name" value="YgjP-like_metallopeptidase"/>
</dbReference>
<dbReference type="Proteomes" id="UP000092876">
    <property type="component" value="Unassembled WGS sequence"/>
</dbReference>
<dbReference type="Pfam" id="PF01863">
    <property type="entry name" value="YgjP-like"/>
    <property type="match status" value="1"/>
</dbReference>
<protein>
    <submittedName>
        <fullName evidence="2">WLM domain protein</fullName>
    </submittedName>
</protein>
<reference evidence="3" key="1">
    <citation type="submission" date="2016-06" db="EMBL/GenBank/DDBJ databases">
        <authorList>
            <person name="Rodrigo-Torres Lidia"/>
            <person name="Arahal R.David."/>
        </authorList>
    </citation>
    <scope>NUCLEOTIDE SEQUENCE [LARGE SCALE GENOMIC DNA]</scope>
    <source>
        <strain evidence="3">CECT 7223</strain>
    </source>
</reference>